<name>A0A2T6ACD9_9FLAO</name>
<dbReference type="EMBL" id="QBKQ01000005">
    <property type="protein sequence ID" value="PTX41483.1"/>
    <property type="molecule type" value="Genomic_DNA"/>
</dbReference>
<keyword evidence="2" id="KW-1185">Reference proteome</keyword>
<evidence type="ECO:0000313" key="2">
    <source>
        <dbReference type="Proteomes" id="UP000244174"/>
    </source>
</evidence>
<proteinExistence type="predicted"/>
<dbReference type="AlphaFoldDB" id="A0A2T6ACD9"/>
<dbReference type="Proteomes" id="UP000244174">
    <property type="component" value="Unassembled WGS sequence"/>
</dbReference>
<gene>
    <name evidence="1" type="ORF">C8P64_3283</name>
</gene>
<reference evidence="1 2" key="1">
    <citation type="submission" date="2018-04" db="EMBL/GenBank/DDBJ databases">
        <title>Genomic Encyclopedia of Archaeal and Bacterial Type Strains, Phase II (KMG-II): from individual species to whole genera.</title>
        <authorList>
            <person name="Goeker M."/>
        </authorList>
    </citation>
    <scope>NUCLEOTIDE SEQUENCE [LARGE SCALE GENOMIC DNA]</scope>
    <source>
        <strain evidence="1 2">DSM 23082</strain>
    </source>
</reference>
<organism evidence="1 2">
    <name type="scientific">Christiangramia gaetbulicola</name>
    <dbReference type="NCBI Taxonomy" id="703340"/>
    <lineage>
        <taxon>Bacteria</taxon>
        <taxon>Pseudomonadati</taxon>
        <taxon>Bacteroidota</taxon>
        <taxon>Flavobacteriia</taxon>
        <taxon>Flavobacteriales</taxon>
        <taxon>Flavobacteriaceae</taxon>
        <taxon>Christiangramia</taxon>
    </lineage>
</organism>
<accession>A0A2T6ACD9</accession>
<evidence type="ECO:0000313" key="1">
    <source>
        <dbReference type="EMBL" id="PTX41483.1"/>
    </source>
</evidence>
<sequence>MLPRPKSHKNKPKLNISMCFTQSKDQFGFYSIYTNVGLALTIYLNSYYENYIKCMLFFVIKYIEYLF</sequence>
<protein>
    <submittedName>
        <fullName evidence="1">Uncharacterized protein</fullName>
    </submittedName>
</protein>
<comment type="caution">
    <text evidence="1">The sequence shown here is derived from an EMBL/GenBank/DDBJ whole genome shotgun (WGS) entry which is preliminary data.</text>
</comment>